<dbReference type="PROSITE" id="PS51257">
    <property type="entry name" value="PROKAR_LIPOPROTEIN"/>
    <property type="match status" value="1"/>
</dbReference>
<dbReference type="Proteomes" id="UP000014500">
    <property type="component" value="Unassembled WGS sequence"/>
</dbReference>
<dbReference type="PhylomeDB" id="T1JBC9"/>
<keyword evidence="3" id="KW-1185">Reference proteome</keyword>
<dbReference type="AlphaFoldDB" id="T1JBC9"/>
<dbReference type="HOGENOM" id="CLU_1226192_0_0_1"/>
<sequence length="226" mass="24975">MFVLRVLALACTAFAITQACELHEEMYKAGELFVVKFVVKHDKTIVVEEVLGCLRALMTGDVSKCNAQKFKLPQYPSCEKCVQHKNVKEKFAQYNVKAYTPMLENVLFSVGEDADEICEKLPVMAQQGLTVLESYMEGGEAAAAGVADKFCEKDKETCEQMKGLPDKIAAKFKFSFKDFIKQLKNTGKSKGVALGSSFSNGIKMAFGGDDFGEFVSKCTLELSEHL</sequence>
<proteinExistence type="predicted"/>
<keyword evidence="1" id="KW-0732">Signal</keyword>
<dbReference type="EnsemblMetazoa" id="SMAR011069-RA">
    <property type="protein sequence ID" value="SMAR011069-PA"/>
    <property type="gene ID" value="SMAR011069"/>
</dbReference>
<reference evidence="3" key="1">
    <citation type="submission" date="2011-05" db="EMBL/GenBank/DDBJ databases">
        <authorList>
            <person name="Richards S.R."/>
            <person name="Qu J."/>
            <person name="Jiang H."/>
            <person name="Jhangiani S.N."/>
            <person name="Agravi P."/>
            <person name="Goodspeed R."/>
            <person name="Gross S."/>
            <person name="Mandapat C."/>
            <person name="Jackson L."/>
            <person name="Mathew T."/>
            <person name="Pu L."/>
            <person name="Thornton R."/>
            <person name="Saada N."/>
            <person name="Wilczek-Boney K.B."/>
            <person name="Lee S."/>
            <person name="Kovar C."/>
            <person name="Wu Y."/>
            <person name="Scherer S.E."/>
            <person name="Worley K.C."/>
            <person name="Muzny D.M."/>
            <person name="Gibbs R."/>
        </authorList>
    </citation>
    <scope>NUCLEOTIDE SEQUENCE</scope>
    <source>
        <strain evidence="3">Brora</strain>
    </source>
</reference>
<reference evidence="2" key="2">
    <citation type="submission" date="2015-02" db="UniProtKB">
        <authorList>
            <consortium name="EnsemblMetazoa"/>
        </authorList>
    </citation>
    <scope>IDENTIFICATION</scope>
</reference>
<evidence type="ECO:0000256" key="1">
    <source>
        <dbReference type="SAM" id="SignalP"/>
    </source>
</evidence>
<protein>
    <submittedName>
        <fullName evidence="2">Uncharacterized protein</fullName>
    </submittedName>
</protein>
<feature type="signal peptide" evidence="1">
    <location>
        <begin position="1"/>
        <end position="19"/>
    </location>
</feature>
<organism evidence="2 3">
    <name type="scientific">Strigamia maritima</name>
    <name type="common">European centipede</name>
    <name type="synonym">Geophilus maritimus</name>
    <dbReference type="NCBI Taxonomy" id="126957"/>
    <lineage>
        <taxon>Eukaryota</taxon>
        <taxon>Metazoa</taxon>
        <taxon>Ecdysozoa</taxon>
        <taxon>Arthropoda</taxon>
        <taxon>Myriapoda</taxon>
        <taxon>Chilopoda</taxon>
        <taxon>Pleurostigmophora</taxon>
        <taxon>Geophilomorpha</taxon>
        <taxon>Linotaeniidae</taxon>
        <taxon>Strigamia</taxon>
    </lineage>
</organism>
<evidence type="ECO:0000313" key="2">
    <source>
        <dbReference type="EnsemblMetazoa" id="SMAR011069-PA"/>
    </source>
</evidence>
<accession>T1JBC9</accession>
<feature type="chain" id="PRO_5004580146" evidence="1">
    <location>
        <begin position="20"/>
        <end position="226"/>
    </location>
</feature>
<evidence type="ECO:0000313" key="3">
    <source>
        <dbReference type="Proteomes" id="UP000014500"/>
    </source>
</evidence>
<name>T1JBC9_STRMM</name>
<dbReference type="EMBL" id="JH432010">
    <property type="status" value="NOT_ANNOTATED_CDS"/>
    <property type="molecule type" value="Genomic_DNA"/>
</dbReference>